<dbReference type="SMART" id="SM00387">
    <property type="entry name" value="HATPase_c"/>
    <property type="match status" value="1"/>
</dbReference>
<dbReference type="PROSITE" id="PS50109">
    <property type="entry name" value="HIS_KIN"/>
    <property type="match status" value="1"/>
</dbReference>
<dbReference type="AlphaFoldDB" id="A0A7C9IV47"/>
<dbReference type="CDD" id="cd00082">
    <property type="entry name" value="HisKA"/>
    <property type="match status" value="1"/>
</dbReference>
<evidence type="ECO:0000256" key="1">
    <source>
        <dbReference type="ARBA" id="ARBA00000085"/>
    </source>
</evidence>
<evidence type="ECO:0000256" key="8">
    <source>
        <dbReference type="ARBA" id="ARBA00023012"/>
    </source>
</evidence>
<evidence type="ECO:0000256" key="7">
    <source>
        <dbReference type="ARBA" id="ARBA00022840"/>
    </source>
</evidence>
<reference evidence="11 12" key="1">
    <citation type="submission" date="2020-01" db="EMBL/GenBank/DDBJ databases">
        <title>Genome sequence of Desulfovibrio aerotolerans DSM 16695(T).</title>
        <authorList>
            <person name="Karnachuk O."/>
            <person name="Avakyan M."/>
            <person name="Mardanov A."/>
            <person name="Kadnikov V."/>
            <person name="Ravin N."/>
        </authorList>
    </citation>
    <scope>NUCLEOTIDE SEQUENCE [LARGE SCALE GENOMIC DNA]</scope>
    <source>
        <strain evidence="11 12">DSM 16695</strain>
    </source>
</reference>
<sequence>MLPPCKSSPGHVCFFHAFRHCVSPVFRRRPCLNEPCADPVLARTATAWLAAAVIPLGGCLALVWGLGPEILAPVAAVAGAGGCVALAVAVLRTRRLTRHMTALCQEAAALRQQVVASGKLAVVGEQAAGVAHEINNPVAIMMEEAGWVLDILDGDDFATPDNLAEMRRALTQIRVQGARCKEITHLLLTYARKPDDACSNTDLNALITQLVALSGSRAKAARVQVTTALAADLPRVAAPASQLQQVLLNCINNAVDAMEPGGGALAIATSRVGDKVGLTVTDTGPGISPAVMERLFEPFFTTKAAGKGTGLGLSICAGIVRELGGEISVHSPAGGGAIFNILLPAAAQATPAPDCTETP</sequence>
<evidence type="ECO:0000256" key="2">
    <source>
        <dbReference type="ARBA" id="ARBA00012438"/>
    </source>
</evidence>
<dbReference type="InterPro" id="IPR003661">
    <property type="entry name" value="HisK_dim/P_dom"/>
</dbReference>
<evidence type="ECO:0000256" key="6">
    <source>
        <dbReference type="ARBA" id="ARBA00022777"/>
    </source>
</evidence>
<feature type="domain" description="Histidine kinase" evidence="10">
    <location>
        <begin position="129"/>
        <end position="347"/>
    </location>
</feature>
<dbReference type="InterPro" id="IPR036890">
    <property type="entry name" value="HATPase_C_sf"/>
</dbReference>
<keyword evidence="3" id="KW-0597">Phosphoprotein</keyword>
<accession>A0A7C9IV47</accession>
<dbReference type="Pfam" id="PF02518">
    <property type="entry name" value="HATPase_c"/>
    <property type="match status" value="1"/>
</dbReference>
<evidence type="ECO:0000256" key="4">
    <source>
        <dbReference type="ARBA" id="ARBA00022679"/>
    </source>
</evidence>
<dbReference type="Gene3D" id="3.30.565.10">
    <property type="entry name" value="Histidine kinase-like ATPase, C-terminal domain"/>
    <property type="match status" value="1"/>
</dbReference>
<feature type="transmembrane region" description="Helical" evidence="9">
    <location>
        <begin position="45"/>
        <end position="64"/>
    </location>
</feature>
<keyword evidence="9" id="KW-0472">Membrane</keyword>
<evidence type="ECO:0000313" key="11">
    <source>
        <dbReference type="EMBL" id="MYL84400.1"/>
    </source>
</evidence>
<organism evidence="11 12">
    <name type="scientific">Solidesulfovibrio aerotolerans</name>
    <dbReference type="NCBI Taxonomy" id="295255"/>
    <lineage>
        <taxon>Bacteria</taxon>
        <taxon>Pseudomonadati</taxon>
        <taxon>Thermodesulfobacteriota</taxon>
        <taxon>Desulfovibrionia</taxon>
        <taxon>Desulfovibrionales</taxon>
        <taxon>Desulfovibrionaceae</taxon>
        <taxon>Solidesulfovibrio</taxon>
    </lineage>
</organism>
<evidence type="ECO:0000256" key="5">
    <source>
        <dbReference type="ARBA" id="ARBA00022741"/>
    </source>
</evidence>
<feature type="transmembrane region" description="Helical" evidence="9">
    <location>
        <begin position="70"/>
        <end position="91"/>
    </location>
</feature>
<evidence type="ECO:0000256" key="9">
    <source>
        <dbReference type="SAM" id="Phobius"/>
    </source>
</evidence>
<keyword evidence="5" id="KW-0547">Nucleotide-binding</keyword>
<keyword evidence="6 11" id="KW-0418">Kinase</keyword>
<keyword evidence="8" id="KW-0902">Two-component regulatory system</keyword>
<protein>
    <recommendedName>
        <fullName evidence="2">histidine kinase</fullName>
        <ecNumber evidence="2">2.7.13.3</ecNumber>
    </recommendedName>
</protein>
<dbReference type="SUPFAM" id="SSF47384">
    <property type="entry name" value="Homodimeric domain of signal transducing histidine kinase"/>
    <property type="match status" value="1"/>
</dbReference>
<dbReference type="InterPro" id="IPR004358">
    <property type="entry name" value="Sig_transdc_His_kin-like_C"/>
</dbReference>
<evidence type="ECO:0000256" key="3">
    <source>
        <dbReference type="ARBA" id="ARBA00022553"/>
    </source>
</evidence>
<dbReference type="OrthoDB" id="9777714at2"/>
<keyword evidence="9" id="KW-1133">Transmembrane helix</keyword>
<proteinExistence type="predicted"/>
<comment type="catalytic activity">
    <reaction evidence="1">
        <text>ATP + protein L-histidine = ADP + protein N-phospho-L-histidine.</text>
        <dbReference type="EC" id="2.7.13.3"/>
    </reaction>
</comment>
<keyword evidence="4" id="KW-0808">Transferase</keyword>
<dbReference type="EC" id="2.7.13.3" evidence="2"/>
<name>A0A7C9IV47_9BACT</name>
<keyword evidence="9" id="KW-0812">Transmembrane</keyword>
<dbReference type="PRINTS" id="PR00344">
    <property type="entry name" value="BCTRLSENSOR"/>
</dbReference>
<evidence type="ECO:0000313" key="12">
    <source>
        <dbReference type="Proteomes" id="UP000482487"/>
    </source>
</evidence>
<dbReference type="GO" id="GO:0005524">
    <property type="term" value="F:ATP binding"/>
    <property type="evidence" value="ECO:0007669"/>
    <property type="project" value="UniProtKB-KW"/>
</dbReference>
<dbReference type="SMART" id="SM00388">
    <property type="entry name" value="HisKA"/>
    <property type="match status" value="1"/>
</dbReference>
<dbReference type="SUPFAM" id="SSF55874">
    <property type="entry name" value="ATPase domain of HSP90 chaperone/DNA topoisomerase II/histidine kinase"/>
    <property type="match status" value="1"/>
</dbReference>
<dbReference type="InterPro" id="IPR005467">
    <property type="entry name" value="His_kinase_dom"/>
</dbReference>
<dbReference type="PANTHER" id="PTHR43065">
    <property type="entry name" value="SENSOR HISTIDINE KINASE"/>
    <property type="match status" value="1"/>
</dbReference>
<dbReference type="InterPro" id="IPR036097">
    <property type="entry name" value="HisK_dim/P_sf"/>
</dbReference>
<keyword evidence="12" id="KW-1185">Reference proteome</keyword>
<dbReference type="InterPro" id="IPR003594">
    <property type="entry name" value="HATPase_dom"/>
</dbReference>
<evidence type="ECO:0000259" key="10">
    <source>
        <dbReference type="PROSITE" id="PS50109"/>
    </source>
</evidence>
<dbReference type="GO" id="GO:0000155">
    <property type="term" value="F:phosphorelay sensor kinase activity"/>
    <property type="evidence" value="ECO:0007669"/>
    <property type="project" value="InterPro"/>
</dbReference>
<dbReference type="Gene3D" id="1.10.287.130">
    <property type="match status" value="1"/>
</dbReference>
<dbReference type="PANTHER" id="PTHR43065:SF46">
    <property type="entry name" value="C4-DICARBOXYLATE TRANSPORT SENSOR PROTEIN DCTB"/>
    <property type="match status" value="1"/>
</dbReference>
<gene>
    <name evidence="11" type="ORF">GTA51_14825</name>
</gene>
<keyword evidence="7" id="KW-0067">ATP-binding</keyword>
<comment type="caution">
    <text evidence="11">The sequence shown here is derived from an EMBL/GenBank/DDBJ whole genome shotgun (WGS) entry which is preliminary data.</text>
</comment>
<dbReference type="Proteomes" id="UP000482487">
    <property type="component" value="Unassembled WGS sequence"/>
</dbReference>
<dbReference type="EMBL" id="WVUD01000031">
    <property type="protein sequence ID" value="MYL84400.1"/>
    <property type="molecule type" value="Genomic_DNA"/>
</dbReference>